<dbReference type="InterPro" id="IPR020846">
    <property type="entry name" value="MFS_dom"/>
</dbReference>
<evidence type="ECO:0000313" key="9">
    <source>
        <dbReference type="Proteomes" id="UP000245768"/>
    </source>
</evidence>
<feature type="transmembrane region" description="Helical" evidence="6">
    <location>
        <begin position="426"/>
        <end position="446"/>
    </location>
</feature>
<feature type="region of interest" description="Disordered" evidence="5">
    <location>
        <begin position="577"/>
        <end position="598"/>
    </location>
</feature>
<feature type="transmembrane region" description="Helical" evidence="6">
    <location>
        <begin position="39"/>
        <end position="57"/>
    </location>
</feature>
<dbReference type="PANTHER" id="PTHR23501">
    <property type="entry name" value="MAJOR FACILITATOR SUPERFAMILY"/>
    <property type="match status" value="1"/>
</dbReference>
<feature type="transmembrane region" description="Helical" evidence="6">
    <location>
        <begin position="78"/>
        <end position="97"/>
    </location>
</feature>
<name>A0A316YJ77_9BASI</name>
<evidence type="ECO:0000256" key="6">
    <source>
        <dbReference type="SAM" id="Phobius"/>
    </source>
</evidence>
<sequence length="598" mass="64446">MSEKHEERASVESSDESLVAKGDAPQVGVLAAEAARSVAGWKIWVAFLGIALVAYVTGLDNNTMYAYLQAAATHMNKYPLYIAVSTTQGVIIAVGKFPVAKLADVFGRAEGYAISLFMYIIGFIIIASCQNFGALIAGTVFYAFGNTGTQIMQQIVLADITTTKWRGVAVSLITLPYIINFGVAPLITQDLASNSLSNLWRWGPGSFAIVFPVAAAPIILSLALTQRKAKKEALAPRHPYLSMSPLQGLKAFLVDIDALGLLLLCAGFLLILLPLSLESVAAKGYESPHIDVMFAVGGACIVALPFQQYFLSPKPIFRRHFVLNKDVAIPALAIGFFDFASFYISWTPAYYWVQVTHPDWTVKDATYFSNTQSLSLTIFGIAAGFIILGLKRYKYLLLAGTCIRMLGLGLMIRYRDATSTTAQVVIPQIIQGMGGGIQGLLIQLAAQVSVRHQHVAMVTAFVLLMTELGGSVGSAIVGAIQNKVLLTQLNEKLGAVGVSAAEITSAFASPTTVTWAVGSPERNAFIAAWNEYMHVVLIAGICLAAVPIIGTLFLTDHKLGDGQNCVSDELVGGRINRRYDRDDGQGLQYENRPEHTHA</sequence>
<feature type="transmembrane region" description="Helical" evidence="6">
    <location>
        <begin position="117"/>
        <end position="144"/>
    </location>
</feature>
<dbReference type="EMBL" id="KZ819639">
    <property type="protein sequence ID" value="PWN87775.1"/>
    <property type="molecule type" value="Genomic_DNA"/>
</dbReference>
<feature type="transmembrane region" description="Helical" evidence="6">
    <location>
        <begin position="458"/>
        <end position="480"/>
    </location>
</feature>
<organism evidence="8 9">
    <name type="scientific">Acaromyces ingoldii</name>
    <dbReference type="NCBI Taxonomy" id="215250"/>
    <lineage>
        <taxon>Eukaryota</taxon>
        <taxon>Fungi</taxon>
        <taxon>Dikarya</taxon>
        <taxon>Basidiomycota</taxon>
        <taxon>Ustilaginomycotina</taxon>
        <taxon>Exobasidiomycetes</taxon>
        <taxon>Exobasidiales</taxon>
        <taxon>Cryptobasidiaceae</taxon>
        <taxon>Acaromyces</taxon>
    </lineage>
</organism>
<dbReference type="Gene3D" id="1.20.1250.20">
    <property type="entry name" value="MFS general substrate transporter like domains"/>
    <property type="match status" value="1"/>
</dbReference>
<dbReference type="OrthoDB" id="2241241at2759"/>
<dbReference type="GO" id="GO:0022857">
    <property type="term" value="F:transmembrane transporter activity"/>
    <property type="evidence" value="ECO:0007669"/>
    <property type="project" value="InterPro"/>
</dbReference>
<dbReference type="PANTHER" id="PTHR23501:SF87">
    <property type="entry name" value="SIDEROPHORE IRON TRANSPORTER 2"/>
    <property type="match status" value="1"/>
</dbReference>
<evidence type="ECO:0000256" key="2">
    <source>
        <dbReference type="ARBA" id="ARBA00022692"/>
    </source>
</evidence>
<evidence type="ECO:0000256" key="4">
    <source>
        <dbReference type="ARBA" id="ARBA00023136"/>
    </source>
</evidence>
<feature type="transmembrane region" description="Helical" evidence="6">
    <location>
        <begin position="207"/>
        <end position="224"/>
    </location>
</feature>
<dbReference type="GeneID" id="37046122"/>
<dbReference type="RefSeq" id="XP_025374973.1">
    <property type="nucleotide sequence ID" value="XM_025524206.1"/>
</dbReference>
<reference evidence="8 9" key="1">
    <citation type="journal article" date="2018" name="Mol. Biol. Evol.">
        <title>Broad Genomic Sampling Reveals a Smut Pathogenic Ancestry of the Fungal Clade Ustilaginomycotina.</title>
        <authorList>
            <person name="Kijpornyongpan T."/>
            <person name="Mondo S.J."/>
            <person name="Barry K."/>
            <person name="Sandor L."/>
            <person name="Lee J."/>
            <person name="Lipzen A."/>
            <person name="Pangilinan J."/>
            <person name="LaButti K."/>
            <person name="Hainaut M."/>
            <person name="Henrissat B."/>
            <person name="Grigoriev I.V."/>
            <person name="Spatafora J.W."/>
            <person name="Aime M.C."/>
        </authorList>
    </citation>
    <scope>NUCLEOTIDE SEQUENCE [LARGE SCALE GENOMIC DNA]</scope>
    <source>
        <strain evidence="8 9">MCA 4198</strain>
    </source>
</reference>
<feature type="transmembrane region" description="Helical" evidence="6">
    <location>
        <begin position="252"/>
        <end position="277"/>
    </location>
</feature>
<accession>A0A316YJ77</accession>
<evidence type="ECO:0000256" key="5">
    <source>
        <dbReference type="SAM" id="MobiDB-lite"/>
    </source>
</evidence>
<dbReference type="PROSITE" id="PS50850">
    <property type="entry name" value="MFS"/>
    <property type="match status" value="1"/>
</dbReference>
<dbReference type="STRING" id="215250.A0A316YJ77"/>
<feature type="transmembrane region" description="Helical" evidence="6">
    <location>
        <begin position="165"/>
        <end position="187"/>
    </location>
</feature>
<evidence type="ECO:0000259" key="7">
    <source>
        <dbReference type="PROSITE" id="PS50850"/>
    </source>
</evidence>
<feature type="transmembrane region" description="Helical" evidence="6">
    <location>
        <begin position="366"/>
        <end position="388"/>
    </location>
</feature>
<feature type="transmembrane region" description="Helical" evidence="6">
    <location>
        <begin position="532"/>
        <end position="554"/>
    </location>
</feature>
<keyword evidence="4 6" id="KW-0472">Membrane</keyword>
<feature type="transmembrane region" description="Helical" evidence="6">
    <location>
        <begin position="395"/>
        <end position="414"/>
    </location>
</feature>
<keyword evidence="2 6" id="KW-0812">Transmembrane</keyword>
<feature type="domain" description="Major facilitator superfamily (MFS) profile" evidence="7">
    <location>
        <begin position="46"/>
        <end position="558"/>
    </location>
</feature>
<evidence type="ECO:0000313" key="8">
    <source>
        <dbReference type="EMBL" id="PWN87775.1"/>
    </source>
</evidence>
<dbReference type="Pfam" id="PF07690">
    <property type="entry name" value="MFS_1"/>
    <property type="match status" value="1"/>
</dbReference>
<keyword evidence="9" id="KW-1185">Reference proteome</keyword>
<dbReference type="InterPro" id="IPR011701">
    <property type="entry name" value="MFS"/>
</dbReference>
<dbReference type="Proteomes" id="UP000245768">
    <property type="component" value="Unassembled WGS sequence"/>
</dbReference>
<dbReference type="InParanoid" id="A0A316YJ77"/>
<dbReference type="InterPro" id="IPR036259">
    <property type="entry name" value="MFS_trans_sf"/>
</dbReference>
<keyword evidence="3 6" id="KW-1133">Transmembrane helix</keyword>
<dbReference type="FunCoup" id="A0A316YJ77">
    <property type="interactions" value="9"/>
</dbReference>
<protein>
    <submittedName>
        <fullName evidence="8">Putative siderophore iron transporter mirC</fullName>
    </submittedName>
</protein>
<feature type="transmembrane region" description="Helical" evidence="6">
    <location>
        <begin position="327"/>
        <end position="346"/>
    </location>
</feature>
<gene>
    <name evidence="8" type="ORF">FA10DRAFT_288490</name>
</gene>
<evidence type="ECO:0000256" key="3">
    <source>
        <dbReference type="ARBA" id="ARBA00022989"/>
    </source>
</evidence>
<dbReference type="AlphaFoldDB" id="A0A316YJ77"/>
<feature type="transmembrane region" description="Helical" evidence="6">
    <location>
        <begin position="289"/>
        <end position="306"/>
    </location>
</feature>
<proteinExistence type="predicted"/>
<evidence type="ECO:0000256" key="1">
    <source>
        <dbReference type="ARBA" id="ARBA00004141"/>
    </source>
</evidence>
<dbReference type="SUPFAM" id="SSF103473">
    <property type="entry name" value="MFS general substrate transporter"/>
    <property type="match status" value="1"/>
</dbReference>
<dbReference type="GO" id="GO:0005886">
    <property type="term" value="C:plasma membrane"/>
    <property type="evidence" value="ECO:0007669"/>
    <property type="project" value="TreeGrafter"/>
</dbReference>
<comment type="subcellular location">
    <subcellularLocation>
        <location evidence="1">Membrane</location>
        <topology evidence="1">Multi-pass membrane protein</topology>
    </subcellularLocation>
</comment>